<feature type="region of interest" description="Disordered" evidence="1">
    <location>
        <begin position="139"/>
        <end position="161"/>
    </location>
</feature>
<accession>A0A0G1C561</accession>
<dbReference type="Gene3D" id="3.30.300.20">
    <property type="match status" value="1"/>
</dbReference>
<dbReference type="SUPFAM" id="SSF82708">
    <property type="entry name" value="R3H domain"/>
    <property type="match status" value="1"/>
</dbReference>
<proteinExistence type="predicted"/>
<dbReference type="InterPro" id="IPR001374">
    <property type="entry name" value="R3H_dom"/>
</dbReference>
<dbReference type="AlphaFoldDB" id="A0A0G1C561"/>
<dbReference type="PANTHER" id="PTHR35800">
    <property type="entry name" value="PROTEIN JAG"/>
    <property type="match status" value="1"/>
</dbReference>
<dbReference type="PANTHER" id="PTHR35800:SF1">
    <property type="entry name" value="RNA-BINDING PROTEIN KHPB"/>
    <property type="match status" value="1"/>
</dbReference>
<dbReference type="CDD" id="cd02414">
    <property type="entry name" value="KH-II_Jag"/>
    <property type="match status" value="1"/>
</dbReference>
<evidence type="ECO:0000313" key="3">
    <source>
        <dbReference type="EMBL" id="KKS80682.1"/>
    </source>
</evidence>
<dbReference type="InterPro" id="IPR015946">
    <property type="entry name" value="KH_dom-like_a/b"/>
</dbReference>
<dbReference type="InterPro" id="IPR034079">
    <property type="entry name" value="R3H_KhpB"/>
</dbReference>
<reference evidence="3 4" key="1">
    <citation type="journal article" date="2015" name="Nature">
        <title>rRNA introns, odd ribosomes, and small enigmatic genomes across a large radiation of phyla.</title>
        <authorList>
            <person name="Brown C.T."/>
            <person name="Hug L.A."/>
            <person name="Thomas B.C."/>
            <person name="Sharon I."/>
            <person name="Castelle C.J."/>
            <person name="Singh A."/>
            <person name="Wilkins M.J."/>
            <person name="Williams K.H."/>
            <person name="Banfield J.F."/>
        </authorList>
    </citation>
    <scope>NUCLEOTIDE SEQUENCE [LARGE SCALE GENOMIC DNA]</scope>
</reference>
<evidence type="ECO:0000313" key="4">
    <source>
        <dbReference type="Proteomes" id="UP000034611"/>
    </source>
</evidence>
<feature type="domain" description="R3H" evidence="2">
    <location>
        <begin position="94"/>
        <end position="160"/>
    </location>
</feature>
<dbReference type="CDD" id="cd02644">
    <property type="entry name" value="R3H_jag"/>
    <property type="match status" value="1"/>
</dbReference>
<dbReference type="Pfam" id="PF01424">
    <property type="entry name" value="R3H"/>
    <property type="match status" value="1"/>
</dbReference>
<organism evidence="3 4">
    <name type="scientific">Candidatus Woesebacteria bacterium GW2011_GWC1_43_10b</name>
    <dbReference type="NCBI Taxonomy" id="1618585"/>
    <lineage>
        <taxon>Bacteria</taxon>
        <taxon>Candidatus Woeseibacteriota</taxon>
    </lineage>
</organism>
<comment type="caution">
    <text evidence="3">The sequence shown here is derived from an EMBL/GenBank/DDBJ whole genome shotgun (WGS) entry which is preliminary data.</text>
</comment>
<evidence type="ECO:0000256" key="1">
    <source>
        <dbReference type="SAM" id="MobiDB-lite"/>
    </source>
</evidence>
<dbReference type="InterPro" id="IPR036867">
    <property type="entry name" value="R3H_dom_sf"/>
</dbReference>
<gene>
    <name evidence="3" type="ORF">UV56_C0012G0002</name>
</gene>
<dbReference type="Proteomes" id="UP000034611">
    <property type="component" value="Unassembled WGS sequence"/>
</dbReference>
<dbReference type="Gene3D" id="3.30.1370.50">
    <property type="entry name" value="R3H-like domain"/>
    <property type="match status" value="1"/>
</dbReference>
<dbReference type="EMBL" id="LCEY01000012">
    <property type="protein sequence ID" value="KKS80682.1"/>
    <property type="molecule type" value="Genomic_DNA"/>
</dbReference>
<dbReference type="SMART" id="SM00393">
    <property type="entry name" value="R3H"/>
    <property type="match status" value="1"/>
</dbReference>
<dbReference type="InterPro" id="IPR038008">
    <property type="entry name" value="Jag_KH"/>
</dbReference>
<dbReference type="GO" id="GO:0003723">
    <property type="term" value="F:RNA binding"/>
    <property type="evidence" value="ECO:0007669"/>
    <property type="project" value="InterPro"/>
</dbReference>
<sequence>MAKKVDPAGDLEKIAKKLFVLIGVEASFKTAFEKGEKDLPDQVSLSIETKENAGLLIGKRGETLAALQSFLGMALSKKLDRWVRVVVNVGDWKERQEDYLKNLAIQTAQRVVETGEPQPLYNLTPLQRRVVHMALSEDKNVETESQGEGEERYLVIKPRGK</sequence>
<dbReference type="InterPro" id="IPR039247">
    <property type="entry name" value="KhpB"/>
</dbReference>
<name>A0A0G1C561_9BACT</name>
<dbReference type="PROSITE" id="PS51061">
    <property type="entry name" value="R3H"/>
    <property type="match status" value="1"/>
</dbReference>
<evidence type="ECO:0000259" key="2">
    <source>
        <dbReference type="PROSITE" id="PS51061"/>
    </source>
</evidence>
<protein>
    <submittedName>
        <fullName evidence="3">Single-stranded nucleic acid binding R3H domain-containing protein, spoIIIJ-associated protein</fullName>
    </submittedName>
</protein>